<evidence type="ECO:0000313" key="2">
    <source>
        <dbReference type="Ensembl" id="ENSCSEP00000023324.1"/>
    </source>
</evidence>
<feature type="region of interest" description="Disordered" evidence="1">
    <location>
        <begin position="161"/>
        <end position="221"/>
    </location>
</feature>
<proteinExistence type="predicted"/>
<feature type="compositionally biased region" description="Polar residues" evidence="1">
    <location>
        <begin position="292"/>
        <end position="303"/>
    </location>
</feature>
<accession>A0A3P8W9L3</accession>
<dbReference type="AlphaFoldDB" id="A0A3P8W9L3"/>
<name>A0A3P8W9L3_CYNSE</name>
<keyword evidence="3" id="KW-1185">Reference proteome</keyword>
<dbReference type="PANTHER" id="PTHR15132">
    <property type="entry name" value="SNRNA-ACTIVATING PROTEIN COMPLEX SUBUNIT 2"/>
    <property type="match status" value="1"/>
</dbReference>
<reference evidence="2" key="2">
    <citation type="submission" date="2025-08" db="UniProtKB">
        <authorList>
            <consortium name="Ensembl"/>
        </authorList>
    </citation>
    <scope>IDENTIFICATION</scope>
</reference>
<feature type="compositionally biased region" description="Basic residues" evidence="1">
    <location>
        <begin position="304"/>
        <end position="315"/>
    </location>
</feature>
<dbReference type="InParanoid" id="A0A3P8W9L3"/>
<protein>
    <submittedName>
        <fullName evidence="2">Small nuclear RNA activating complex polypeptide 2</fullName>
    </submittedName>
</protein>
<evidence type="ECO:0000256" key="1">
    <source>
        <dbReference type="SAM" id="MobiDB-lite"/>
    </source>
</evidence>
<dbReference type="GO" id="GO:0016604">
    <property type="term" value="C:nuclear body"/>
    <property type="evidence" value="ECO:0007669"/>
    <property type="project" value="TreeGrafter"/>
</dbReference>
<evidence type="ECO:0000313" key="3">
    <source>
        <dbReference type="Proteomes" id="UP000265120"/>
    </source>
</evidence>
<dbReference type="RefSeq" id="XP_008326430.1">
    <property type="nucleotide sequence ID" value="XM_008328208.3"/>
</dbReference>
<reference evidence="2" key="3">
    <citation type="submission" date="2025-09" db="UniProtKB">
        <authorList>
            <consortium name="Ensembl"/>
        </authorList>
    </citation>
    <scope>IDENTIFICATION</scope>
</reference>
<feature type="compositionally biased region" description="Polar residues" evidence="1">
    <location>
        <begin position="188"/>
        <end position="199"/>
    </location>
</feature>
<sequence>MKPPPRFRVKPVTCVLKEKKENKWQLREQKELIAALKILKSRHESTTEDIDYGFIAERLPNRSESEIQSCIESLTNKVITIASTTVKQQQAGKETAKQPIEGWTCLASQIAGTLEESISSAFSRMLTVSSTEPLTLKNNVPLQIINEDTDQDNTCLPVPGSPSGTSYTDPPMLHEYPSLNSPIGEGQNGRNSLASQVPSAASHLEDSETCTPQFLNPVSPATDSAFEVEPQSIHITQDGSKQPSGTTSDLSPSSSPHAAVPSSATIVTPYSNTSPSSSVTSSSSAPFNSSTQAVPTSPTLQRASNKRVNSKRKKDVSKTCTDKRAVNFENIYRYLSVTDKPDEKCHLTPMESAIVLNLLMSLQEQLSLLDYTAFHKHLTQITKLFKSLRKRVDAQRDKKSSGSSITTVDDDNIVGTDDSAGATDGGHQHLTDGHSSETDATSDSDEADLLELFPPLNPFVVPVTLLRRKNLTSATASSPD</sequence>
<dbReference type="STRING" id="244447.ENSCSEP00000023324"/>
<dbReference type="Proteomes" id="UP000265120">
    <property type="component" value="Chromosome 1"/>
</dbReference>
<dbReference type="InterPro" id="IPR021281">
    <property type="entry name" value="SNAPC2"/>
</dbReference>
<feature type="compositionally biased region" description="Basic and acidic residues" evidence="1">
    <location>
        <begin position="426"/>
        <end position="437"/>
    </location>
</feature>
<dbReference type="FunCoup" id="A0A3P8W9L3">
    <property type="interactions" value="959"/>
</dbReference>
<dbReference type="GeneID" id="103391800"/>
<dbReference type="OMA" id="APIEVWI"/>
<feature type="compositionally biased region" description="Polar residues" evidence="1">
    <location>
        <begin position="209"/>
        <end position="221"/>
    </location>
</feature>
<feature type="region of interest" description="Disordered" evidence="1">
    <location>
        <begin position="234"/>
        <end position="317"/>
    </location>
</feature>
<dbReference type="Pfam" id="PF11035">
    <property type="entry name" value="SNAPC2"/>
    <property type="match status" value="1"/>
</dbReference>
<dbReference type="Ensembl" id="ENSCSET00000023631.1">
    <property type="protein sequence ID" value="ENSCSEP00000023324.1"/>
    <property type="gene ID" value="ENSCSEG00000014882.1"/>
</dbReference>
<dbReference type="PANTHER" id="PTHR15132:SF1">
    <property type="entry name" value="SNRNA-ACTIVATING PROTEIN COMPLEX SUBUNIT 2"/>
    <property type="match status" value="1"/>
</dbReference>
<feature type="region of interest" description="Disordered" evidence="1">
    <location>
        <begin position="393"/>
        <end position="447"/>
    </location>
</feature>
<dbReference type="OrthoDB" id="5990578at2759"/>
<dbReference type="CTD" id="6618"/>
<dbReference type="KEGG" id="csem:103391800"/>
<dbReference type="GO" id="GO:0009301">
    <property type="term" value="P:snRNA transcription"/>
    <property type="evidence" value="ECO:0007669"/>
    <property type="project" value="InterPro"/>
</dbReference>
<dbReference type="GO" id="GO:0016251">
    <property type="term" value="F:RNA polymerase II general transcription initiation factor activity"/>
    <property type="evidence" value="ECO:0007669"/>
    <property type="project" value="InterPro"/>
</dbReference>
<reference evidence="2 3" key="1">
    <citation type="journal article" date="2014" name="Nat. Genet.">
        <title>Whole-genome sequence of a flatfish provides insights into ZW sex chromosome evolution and adaptation to a benthic lifestyle.</title>
        <authorList>
            <person name="Chen S."/>
            <person name="Zhang G."/>
            <person name="Shao C."/>
            <person name="Huang Q."/>
            <person name="Liu G."/>
            <person name="Zhang P."/>
            <person name="Song W."/>
            <person name="An N."/>
            <person name="Chalopin D."/>
            <person name="Volff J.N."/>
            <person name="Hong Y."/>
            <person name="Li Q."/>
            <person name="Sha Z."/>
            <person name="Zhou H."/>
            <person name="Xie M."/>
            <person name="Yu Q."/>
            <person name="Liu Y."/>
            <person name="Xiang H."/>
            <person name="Wang N."/>
            <person name="Wu K."/>
            <person name="Yang C."/>
            <person name="Zhou Q."/>
            <person name="Liao X."/>
            <person name="Yang L."/>
            <person name="Hu Q."/>
            <person name="Zhang J."/>
            <person name="Meng L."/>
            <person name="Jin L."/>
            <person name="Tian Y."/>
            <person name="Lian J."/>
            <person name="Yang J."/>
            <person name="Miao G."/>
            <person name="Liu S."/>
            <person name="Liang Z."/>
            <person name="Yan F."/>
            <person name="Li Y."/>
            <person name="Sun B."/>
            <person name="Zhang H."/>
            <person name="Zhang J."/>
            <person name="Zhu Y."/>
            <person name="Du M."/>
            <person name="Zhao Y."/>
            <person name="Schartl M."/>
            <person name="Tang Q."/>
            <person name="Wang J."/>
        </authorList>
    </citation>
    <scope>NUCLEOTIDE SEQUENCE</scope>
</reference>
<feature type="compositionally biased region" description="Low complexity" evidence="1">
    <location>
        <begin position="243"/>
        <end position="291"/>
    </location>
</feature>
<organism evidence="2 3">
    <name type="scientific">Cynoglossus semilaevis</name>
    <name type="common">Tongue sole</name>
    <dbReference type="NCBI Taxonomy" id="244447"/>
    <lineage>
        <taxon>Eukaryota</taxon>
        <taxon>Metazoa</taxon>
        <taxon>Chordata</taxon>
        <taxon>Craniata</taxon>
        <taxon>Vertebrata</taxon>
        <taxon>Euteleostomi</taxon>
        <taxon>Actinopterygii</taxon>
        <taxon>Neopterygii</taxon>
        <taxon>Teleostei</taxon>
        <taxon>Neoteleostei</taxon>
        <taxon>Acanthomorphata</taxon>
        <taxon>Carangaria</taxon>
        <taxon>Pleuronectiformes</taxon>
        <taxon>Pleuronectoidei</taxon>
        <taxon>Cynoglossidae</taxon>
        <taxon>Cynoglossinae</taxon>
        <taxon>Cynoglossus</taxon>
    </lineage>
</organism>
<dbReference type="GeneTree" id="ENSGT00390000017407"/>